<gene>
    <name evidence="1" type="ORF">EVA_11208</name>
</gene>
<protein>
    <submittedName>
        <fullName evidence="1">Uncharacterized protein</fullName>
    </submittedName>
</protein>
<evidence type="ECO:0000313" key="1">
    <source>
        <dbReference type="EMBL" id="EJX00685.1"/>
    </source>
</evidence>
<comment type="caution">
    <text evidence="1">The sequence shown here is derived from an EMBL/GenBank/DDBJ whole genome shotgun (WGS) entry which is preliminary data.</text>
</comment>
<proteinExistence type="predicted"/>
<reference evidence="1" key="1">
    <citation type="journal article" date="2012" name="PLoS ONE">
        <title>Gene sets for utilization of primary and secondary nutrition supplies in the distal gut of endangered iberian lynx.</title>
        <authorList>
            <person name="Alcaide M."/>
            <person name="Messina E."/>
            <person name="Richter M."/>
            <person name="Bargiela R."/>
            <person name="Peplies J."/>
            <person name="Huws S.A."/>
            <person name="Newbold C.J."/>
            <person name="Golyshin P.N."/>
            <person name="Simon M.A."/>
            <person name="Lopez G."/>
            <person name="Yakimov M.M."/>
            <person name="Ferrer M."/>
        </authorList>
    </citation>
    <scope>NUCLEOTIDE SEQUENCE</scope>
</reference>
<accession>J9GLN9</accession>
<dbReference type="EMBL" id="AMCI01003270">
    <property type="protein sequence ID" value="EJX00685.1"/>
    <property type="molecule type" value="Genomic_DNA"/>
</dbReference>
<dbReference type="AlphaFoldDB" id="J9GLN9"/>
<organism evidence="1">
    <name type="scientific">gut metagenome</name>
    <dbReference type="NCBI Taxonomy" id="749906"/>
    <lineage>
        <taxon>unclassified sequences</taxon>
        <taxon>metagenomes</taxon>
        <taxon>organismal metagenomes</taxon>
    </lineage>
</organism>
<feature type="non-terminal residue" evidence="1">
    <location>
        <position position="43"/>
    </location>
</feature>
<name>J9GLN9_9ZZZZ</name>
<sequence>MEQKLAKQILRKEIAARKREHSAEQLTELSKKIMDRLEHTEEF</sequence>